<reference evidence="8 9" key="1">
    <citation type="submission" date="2016-11" db="EMBL/GenBank/DDBJ databases">
        <title>Draft Genome Assembly of Colletotrichum chlorophyti a pathogen of herbaceous plants.</title>
        <authorList>
            <person name="Gan P."/>
            <person name="Narusaka M."/>
            <person name="Tsushima A."/>
            <person name="Narusaka Y."/>
            <person name="Takano Y."/>
            <person name="Shirasu K."/>
        </authorList>
    </citation>
    <scope>NUCLEOTIDE SEQUENCE [LARGE SCALE GENOMIC DNA]</scope>
    <source>
        <strain evidence="8 9">NTL11</strain>
    </source>
</reference>
<evidence type="ECO:0000259" key="7">
    <source>
        <dbReference type="Pfam" id="PF20684"/>
    </source>
</evidence>
<evidence type="ECO:0000256" key="5">
    <source>
        <dbReference type="ARBA" id="ARBA00038359"/>
    </source>
</evidence>
<dbReference type="EMBL" id="MPGH01000226">
    <property type="protein sequence ID" value="OLN82377.1"/>
    <property type="molecule type" value="Genomic_DNA"/>
</dbReference>
<evidence type="ECO:0000256" key="3">
    <source>
        <dbReference type="ARBA" id="ARBA00022989"/>
    </source>
</evidence>
<dbReference type="GO" id="GO:0016020">
    <property type="term" value="C:membrane"/>
    <property type="evidence" value="ECO:0007669"/>
    <property type="project" value="UniProtKB-SubCell"/>
</dbReference>
<feature type="transmembrane region" description="Helical" evidence="6">
    <location>
        <begin position="33"/>
        <end position="58"/>
    </location>
</feature>
<comment type="similarity">
    <text evidence="5">Belongs to the SAT4 family.</text>
</comment>
<feature type="transmembrane region" description="Helical" evidence="6">
    <location>
        <begin position="193"/>
        <end position="217"/>
    </location>
</feature>
<evidence type="ECO:0000256" key="4">
    <source>
        <dbReference type="ARBA" id="ARBA00023136"/>
    </source>
</evidence>
<organism evidence="8 9">
    <name type="scientific">Colletotrichum chlorophyti</name>
    <dbReference type="NCBI Taxonomy" id="708187"/>
    <lineage>
        <taxon>Eukaryota</taxon>
        <taxon>Fungi</taxon>
        <taxon>Dikarya</taxon>
        <taxon>Ascomycota</taxon>
        <taxon>Pezizomycotina</taxon>
        <taxon>Sordariomycetes</taxon>
        <taxon>Hypocreomycetidae</taxon>
        <taxon>Glomerellales</taxon>
        <taxon>Glomerellaceae</taxon>
        <taxon>Colletotrichum</taxon>
    </lineage>
</organism>
<dbReference type="PANTHER" id="PTHR33048">
    <property type="entry name" value="PTH11-LIKE INTEGRAL MEMBRANE PROTEIN (AFU_ORTHOLOGUE AFUA_5G11245)"/>
    <property type="match status" value="1"/>
</dbReference>
<protein>
    <recommendedName>
        <fullName evidence="7">Rhodopsin domain-containing protein</fullName>
    </recommendedName>
</protein>
<dbReference type="AlphaFoldDB" id="A0A1Q8RDC4"/>
<dbReference type="STRING" id="708187.A0A1Q8RDC4"/>
<dbReference type="InterPro" id="IPR049326">
    <property type="entry name" value="Rhodopsin_dom_fungi"/>
</dbReference>
<comment type="caution">
    <text evidence="8">The sequence shown here is derived from an EMBL/GenBank/DDBJ whole genome shotgun (WGS) entry which is preliminary data.</text>
</comment>
<dbReference type="Proteomes" id="UP000186583">
    <property type="component" value="Unassembled WGS sequence"/>
</dbReference>
<keyword evidence="9" id="KW-1185">Reference proteome</keyword>
<evidence type="ECO:0000313" key="9">
    <source>
        <dbReference type="Proteomes" id="UP000186583"/>
    </source>
</evidence>
<proteinExistence type="inferred from homology"/>
<dbReference type="Pfam" id="PF20684">
    <property type="entry name" value="Fung_rhodopsin"/>
    <property type="match status" value="1"/>
</dbReference>
<keyword evidence="2 6" id="KW-0812">Transmembrane</keyword>
<feature type="domain" description="Rhodopsin" evidence="7">
    <location>
        <begin position="55"/>
        <end position="242"/>
    </location>
</feature>
<comment type="subcellular location">
    <subcellularLocation>
        <location evidence="1">Membrane</location>
        <topology evidence="1">Multi-pass membrane protein</topology>
    </subcellularLocation>
</comment>
<keyword evidence="3 6" id="KW-1133">Transmembrane helix</keyword>
<sequence>MHMLFEAVSRATIPSIRLPSRDTHVPNVDDSSIGMIIVACVVPITVVSTIFAFSRLFVKGWIQRRLQFDDGILFAAVAAGWTATGTTLKAVALGNGRHTTMLTDRQKEEILGWTVMAFSFGIISLALPKLAVVALINRVLNPNRLHRIFLWALVVLCAAGLLGNLVGLIAQCPPEFEVQMSYTKMACLGPEKAVGYSISTSGISAATNGYLAAYVALSVRKLKITRRKRIALGIALVLGMFCYSGQPVNLAVQMNQQIL</sequence>
<evidence type="ECO:0000256" key="2">
    <source>
        <dbReference type="ARBA" id="ARBA00022692"/>
    </source>
</evidence>
<accession>A0A1Q8RDC4</accession>
<evidence type="ECO:0000256" key="6">
    <source>
        <dbReference type="SAM" id="Phobius"/>
    </source>
</evidence>
<feature type="transmembrane region" description="Helical" evidence="6">
    <location>
        <begin position="229"/>
        <end position="246"/>
    </location>
</feature>
<keyword evidence="4 6" id="KW-0472">Membrane</keyword>
<dbReference type="OrthoDB" id="3923077at2759"/>
<evidence type="ECO:0000256" key="1">
    <source>
        <dbReference type="ARBA" id="ARBA00004141"/>
    </source>
</evidence>
<name>A0A1Q8RDC4_9PEZI</name>
<dbReference type="InterPro" id="IPR052337">
    <property type="entry name" value="SAT4-like"/>
</dbReference>
<evidence type="ECO:0000313" key="8">
    <source>
        <dbReference type="EMBL" id="OLN82377.1"/>
    </source>
</evidence>
<feature type="transmembrane region" description="Helical" evidence="6">
    <location>
        <begin position="110"/>
        <end position="136"/>
    </location>
</feature>
<dbReference type="PANTHER" id="PTHR33048:SF155">
    <property type="entry name" value="INTEGRAL MEMBRANE PROTEIN"/>
    <property type="match status" value="1"/>
</dbReference>
<feature type="transmembrane region" description="Helical" evidence="6">
    <location>
        <begin position="70"/>
        <end position="90"/>
    </location>
</feature>
<gene>
    <name evidence="8" type="ORF">CCHL11_09760</name>
</gene>
<feature type="transmembrane region" description="Helical" evidence="6">
    <location>
        <begin position="148"/>
        <end position="170"/>
    </location>
</feature>